<feature type="region of interest" description="Disordered" evidence="1">
    <location>
        <begin position="47"/>
        <end position="70"/>
    </location>
</feature>
<organism evidence="2 3">
    <name type="scientific">Halocatena pleomorpha</name>
    <dbReference type="NCBI Taxonomy" id="1785090"/>
    <lineage>
        <taxon>Archaea</taxon>
        <taxon>Methanobacteriati</taxon>
        <taxon>Methanobacteriota</taxon>
        <taxon>Stenosarchaea group</taxon>
        <taxon>Halobacteria</taxon>
        <taxon>Halobacteriales</taxon>
        <taxon>Natronomonadaceae</taxon>
        <taxon>Halocatena</taxon>
    </lineage>
</organism>
<protein>
    <submittedName>
        <fullName evidence="2">Uncharacterized protein</fullName>
    </submittedName>
</protein>
<keyword evidence="3" id="KW-1185">Reference proteome</keyword>
<evidence type="ECO:0000256" key="1">
    <source>
        <dbReference type="SAM" id="MobiDB-lite"/>
    </source>
</evidence>
<gene>
    <name evidence="2" type="ORF">EIK79_14745</name>
</gene>
<evidence type="ECO:0000313" key="3">
    <source>
        <dbReference type="Proteomes" id="UP000282322"/>
    </source>
</evidence>
<dbReference type="Proteomes" id="UP000282322">
    <property type="component" value="Unassembled WGS sequence"/>
</dbReference>
<sequence>MTDETTDELAGVTDLAWCNRRERSLRIDMDESISRTARTARADRYGFLLPSPEQGTNRNRTTGVPGPNGSARRLLRRAGRSHVSVASISSEVISK</sequence>
<dbReference type="RefSeq" id="WP_124956021.1">
    <property type="nucleotide sequence ID" value="NZ_RRCH01000031.1"/>
</dbReference>
<reference evidence="2 3" key="1">
    <citation type="submission" date="2018-11" db="EMBL/GenBank/DDBJ databases">
        <title>Taxonoimc description of Halomarina strain SPP-AMP-1.</title>
        <authorList>
            <person name="Pal Y."/>
            <person name="Srinivasana K."/>
            <person name="Verma A."/>
            <person name="Kumar P."/>
        </authorList>
    </citation>
    <scope>NUCLEOTIDE SEQUENCE [LARGE SCALE GENOMIC DNA]</scope>
    <source>
        <strain evidence="2 3">SPP-AMP-1</strain>
    </source>
</reference>
<evidence type="ECO:0000313" key="2">
    <source>
        <dbReference type="EMBL" id="RRJ28967.1"/>
    </source>
</evidence>
<accession>A0A3P3R698</accession>
<dbReference type="AlphaFoldDB" id="A0A3P3R698"/>
<feature type="compositionally biased region" description="Polar residues" evidence="1">
    <location>
        <begin position="53"/>
        <end position="62"/>
    </location>
</feature>
<comment type="caution">
    <text evidence="2">The sequence shown here is derived from an EMBL/GenBank/DDBJ whole genome shotgun (WGS) entry which is preliminary data.</text>
</comment>
<dbReference type="EMBL" id="RRCH01000031">
    <property type="protein sequence ID" value="RRJ28967.1"/>
    <property type="molecule type" value="Genomic_DNA"/>
</dbReference>
<proteinExistence type="predicted"/>
<name>A0A3P3R698_9EURY</name>